<sequence length="646" mass="73351">MWELTKLKDVKVTDRYFDEALHIDVKNMLLLDPDRLLAGFRETACILAGEDEETTSAFMKRKQRYGGEWEDKLIGGHTMGHYLTALAQAAVSPAVTGKELEDVKERLDYMLVSLKECQEKIKGTENEGFIFGAGFPTKEFRDNPLLQFENVEKGMSHPFLEAWVPWYTMHKILTGLNASFKYYGSETALEIANALGIWIAKRTEGWTEDKHKKVLSIEYGGMNDCLYELYEINRDLKDKGNSLYSKEYERFADAAHAFDETELFERILSGKADLLNNVHANTTIPKFIGALARYEAFNSEKKYLDYAESFWDLVVNKHTYVTGGNSENEHFGQDNVLDAERTNVNNETCNTYNMLKLSRRLFAVTGKKKYLDYSARTLINAIMASQNHETGFTTYFQPMATGYHKVFNTLDGNFWCCTGTGYENFTKLQRGIFYKGDEKLLISLYIASEYVSDDYVVTMDCNFTESDKVNIRIKPAAGKAIADDLWLRIPTWSRAIPSVRLNGKEKELKQNEGFLIIPKEDIASGAELEVCIPFGITCESLPDGKNTYAFLYGPYVLSARLGAKKIMTKPHGIAVVASAGRSVDSDEISIISEKSVDDFVGNIDKYLIKRDGEAEFDLNGTSKPLVFTTHFDQYTESYGIYWKLKV</sequence>
<gene>
    <name evidence="3" type="ORF">SAMN04487928_11295</name>
</gene>
<reference evidence="4" key="1">
    <citation type="submission" date="2016-10" db="EMBL/GenBank/DDBJ databases">
        <authorList>
            <person name="Varghese N."/>
            <person name="Submissions S."/>
        </authorList>
    </citation>
    <scope>NUCLEOTIDE SEQUENCE [LARGE SCALE GENOMIC DNA]</scope>
    <source>
        <strain evidence="4">P18</strain>
    </source>
</reference>
<dbReference type="Proteomes" id="UP000182624">
    <property type="component" value="Unassembled WGS sequence"/>
</dbReference>
<dbReference type="InterPro" id="IPR049046">
    <property type="entry name" value="Beta-AFase-like_GH127_middle"/>
</dbReference>
<evidence type="ECO:0000259" key="2">
    <source>
        <dbReference type="Pfam" id="PF20736"/>
    </source>
</evidence>
<dbReference type="PANTHER" id="PTHR31151">
    <property type="entry name" value="PROLINE-TRNA LIGASE (DUF1680)"/>
    <property type="match status" value="1"/>
</dbReference>
<dbReference type="GO" id="GO:0005975">
    <property type="term" value="P:carbohydrate metabolic process"/>
    <property type="evidence" value="ECO:0007669"/>
    <property type="project" value="InterPro"/>
</dbReference>
<feature type="domain" description="Non-reducing end beta-L-arabinofuranosidase-like GH127 middle" evidence="2">
    <location>
        <begin position="440"/>
        <end position="528"/>
    </location>
</feature>
<dbReference type="InterPro" id="IPR008928">
    <property type="entry name" value="6-hairpin_glycosidase_sf"/>
</dbReference>
<dbReference type="OrthoDB" id="9757939at2"/>
<keyword evidence="4" id="KW-1185">Reference proteome</keyword>
<dbReference type="RefSeq" id="WP_074887754.1">
    <property type="nucleotide sequence ID" value="NZ_FOXO01000012.1"/>
</dbReference>
<dbReference type="InterPro" id="IPR012878">
    <property type="entry name" value="Beta-AFase-like_GH127_cat"/>
</dbReference>
<evidence type="ECO:0000313" key="3">
    <source>
        <dbReference type="EMBL" id="SFP93906.1"/>
    </source>
</evidence>
<dbReference type="Pfam" id="PF07944">
    <property type="entry name" value="Beta-AFase-like_GH127_cat"/>
    <property type="match status" value="1"/>
</dbReference>
<dbReference type="AlphaFoldDB" id="A0A1I5UH08"/>
<name>A0A1I5UH08_9FIRM</name>
<organism evidence="3 4">
    <name type="scientific">Butyrivibrio proteoclasticus</name>
    <dbReference type="NCBI Taxonomy" id="43305"/>
    <lineage>
        <taxon>Bacteria</taxon>
        <taxon>Bacillati</taxon>
        <taxon>Bacillota</taxon>
        <taxon>Clostridia</taxon>
        <taxon>Lachnospirales</taxon>
        <taxon>Lachnospiraceae</taxon>
        <taxon>Butyrivibrio</taxon>
    </lineage>
</organism>
<protein>
    <submittedName>
        <fullName evidence="3">Uncharacterized protein</fullName>
    </submittedName>
</protein>
<evidence type="ECO:0000313" key="4">
    <source>
        <dbReference type="Proteomes" id="UP000182624"/>
    </source>
</evidence>
<dbReference type="PANTHER" id="PTHR31151:SF0">
    <property type="entry name" value="PROLINE-TRNA LIGASE (DUF1680)"/>
    <property type="match status" value="1"/>
</dbReference>
<dbReference type="EMBL" id="FOXO01000012">
    <property type="protein sequence ID" value="SFP93906.1"/>
    <property type="molecule type" value="Genomic_DNA"/>
</dbReference>
<dbReference type="Pfam" id="PF20736">
    <property type="entry name" value="Glyco_hydro127M"/>
    <property type="match status" value="1"/>
</dbReference>
<proteinExistence type="predicted"/>
<evidence type="ECO:0000259" key="1">
    <source>
        <dbReference type="Pfam" id="PF07944"/>
    </source>
</evidence>
<dbReference type="SUPFAM" id="SSF48208">
    <property type="entry name" value="Six-hairpin glycosidases"/>
    <property type="match status" value="1"/>
</dbReference>
<accession>A0A1I5UH08</accession>
<feature type="domain" description="Non-reducing end beta-L-arabinofuranosidase-like GH127 catalytic" evidence="1">
    <location>
        <begin position="9"/>
        <end position="429"/>
    </location>
</feature>